<proteinExistence type="inferred from homology"/>
<sequence length="262" mass="29405">MPETAERAYQQQCDLFAAWVYPLAPEARLEALSCLDLMMFLDDDHADEGAVRRRPLTDSSLLEVVEEPMSSDWRARFRSHLSDWEGANARAARRRARSAPPQHLEEYLPWRRVSSTLFWHFDLVEYAQESELPAEFVSGSRYRALADCAADVIAWTNDLFSAPKELSRGEQDNLVAVLTHHQSMDLQEAVALTAEWIADRTRQFLSARDSLAAEIRTDPSAADTLLEWTDGLGRWAGGNLGFCLASARYPHRLAAPEPGSGG</sequence>
<evidence type="ECO:0000313" key="4">
    <source>
        <dbReference type="Proteomes" id="UP001602322"/>
    </source>
</evidence>
<keyword evidence="2" id="KW-0460">Magnesium</keyword>
<dbReference type="PANTHER" id="PTHR35201:SF4">
    <property type="entry name" value="BETA-PINACENE SYNTHASE-RELATED"/>
    <property type="match status" value="1"/>
</dbReference>
<dbReference type="InterPro" id="IPR008949">
    <property type="entry name" value="Isoprenoid_synthase_dom_sf"/>
</dbReference>
<keyword evidence="2" id="KW-0479">Metal-binding</keyword>
<dbReference type="InterPro" id="IPR034686">
    <property type="entry name" value="Terpene_cyclase-like_2"/>
</dbReference>
<accession>A0ABW6XEH6</accession>
<gene>
    <name evidence="3" type="ORF">ACFY8O_30005</name>
</gene>
<dbReference type="Gene3D" id="1.10.600.10">
    <property type="entry name" value="Farnesyl Diphosphate Synthase"/>
    <property type="match status" value="1"/>
</dbReference>
<keyword evidence="4" id="KW-1185">Reference proteome</keyword>
<comment type="cofactor">
    <cofactor evidence="2">
        <name>Mg(2+)</name>
        <dbReference type="ChEBI" id="CHEBI:18420"/>
    </cofactor>
</comment>
<comment type="similarity">
    <text evidence="2">Belongs to the terpene synthase family.</text>
</comment>
<dbReference type="Proteomes" id="UP001602322">
    <property type="component" value="Unassembled WGS sequence"/>
</dbReference>
<evidence type="ECO:0000256" key="2">
    <source>
        <dbReference type="RuleBase" id="RU366034"/>
    </source>
</evidence>
<name>A0ABW6XEH6_9ACTN</name>
<evidence type="ECO:0000313" key="3">
    <source>
        <dbReference type="EMBL" id="MFF5900139.1"/>
    </source>
</evidence>
<comment type="caution">
    <text evidence="3">The sequence shown here is derived from an EMBL/GenBank/DDBJ whole genome shotgun (WGS) entry which is preliminary data.</text>
</comment>
<dbReference type="SFLD" id="SFLDG01020">
    <property type="entry name" value="Terpene_Cyclase_Like_2"/>
    <property type="match status" value="1"/>
</dbReference>
<dbReference type="SFLD" id="SFLDS00005">
    <property type="entry name" value="Isoprenoid_Synthase_Type_I"/>
    <property type="match status" value="1"/>
</dbReference>
<dbReference type="EMBL" id="JBIBEG010000011">
    <property type="protein sequence ID" value="MFF5900139.1"/>
    <property type="molecule type" value="Genomic_DNA"/>
</dbReference>
<dbReference type="PANTHER" id="PTHR35201">
    <property type="entry name" value="TERPENE SYNTHASE"/>
    <property type="match status" value="1"/>
</dbReference>
<protein>
    <recommendedName>
        <fullName evidence="2">Terpene synthase</fullName>
        <ecNumber evidence="2">4.2.3.-</ecNumber>
    </recommendedName>
</protein>
<dbReference type="RefSeq" id="WP_387907870.1">
    <property type="nucleotide sequence ID" value="NZ_JBIBEG010000011.1"/>
</dbReference>
<reference evidence="3 4" key="1">
    <citation type="submission" date="2024-10" db="EMBL/GenBank/DDBJ databases">
        <title>The Natural Products Discovery Center: Release of the First 8490 Sequenced Strains for Exploring Actinobacteria Biosynthetic Diversity.</title>
        <authorList>
            <person name="Kalkreuter E."/>
            <person name="Kautsar S.A."/>
            <person name="Yang D."/>
            <person name="Bader C.D."/>
            <person name="Teijaro C.N."/>
            <person name="Fluegel L."/>
            <person name="Davis C.M."/>
            <person name="Simpson J.R."/>
            <person name="Lauterbach L."/>
            <person name="Steele A.D."/>
            <person name="Gui C."/>
            <person name="Meng S."/>
            <person name="Li G."/>
            <person name="Viehrig K."/>
            <person name="Ye F."/>
            <person name="Su P."/>
            <person name="Kiefer A.F."/>
            <person name="Nichols A."/>
            <person name="Cepeda A.J."/>
            <person name="Yan W."/>
            <person name="Fan B."/>
            <person name="Jiang Y."/>
            <person name="Adhikari A."/>
            <person name="Zheng C.-J."/>
            <person name="Schuster L."/>
            <person name="Cowan T.M."/>
            <person name="Smanski M.J."/>
            <person name="Chevrette M.G."/>
            <person name="De Carvalho L.P.S."/>
            <person name="Shen B."/>
        </authorList>
    </citation>
    <scope>NUCLEOTIDE SEQUENCE [LARGE SCALE GENOMIC DNA]</scope>
    <source>
        <strain evidence="3 4">NPDC012540</strain>
    </source>
</reference>
<organism evidence="3 4">
    <name type="scientific">Streptomyces argenteolus</name>
    <dbReference type="NCBI Taxonomy" id="67274"/>
    <lineage>
        <taxon>Bacteria</taxon>
        <taxon>Bacillati</taxon>
        <taxon>Actinomycetota</taxon>
        <taxon>Actinomycetes</taxon>
        <taxon>Kitasatosporales</taxon>
        <taxon>Streptomycetaceae</taxon>
        <taxon>Streptomyces</taxon>
    </lineage>
</organism>
<dbReference type="Pfam" id="PF19086">
    <property type="entry name" value="Terpene_syn_C_2"/>
    <property type="match status" value="1"/>
</dbReference>
<evidence type="ECO:0000256" key="1">
    <source>
        <dbReference type="ARBA" id="ARBA00023239"/>
    </source>
</evidence>
<dbReference type="SUPFAM" id="SSF48576">
    <property type="entry name" value="Terpenoid synthases"/>
    <property type="match status" value="1"/>
</dbReference>
<keyword evidence="1 2" id="KW-0456">Lyase</keyword>
<dbReference type="EC" id="4.2.3.-" evidence="2"/>